<name>A0AAJ1TSD7_9HYPH</name>
<dbReference type="EMBL" id="JAUSWL010000004">
    <property type="protein sequence ID" value="MDQ0543964.1"/>
    <property type="molecule type" value="Genomic_DNA"/>
</dbReference>
<evidence type="ECO:0000259" key="1">
    <source>
        <dbReference type="Pfam" id="PF21834"/>
    </source>
</evidence>
<dbReference type="GeneID" id="90831956"/>
<dbReference type="RefSeq" id="WP_007567426.1">
    <property type="nucleotide sequence ID" value="NZ_CP033231.1"/>
</dbReference>
<proteinExistence type="predicted"/>
<organism evidence="2 4">
    <name type="scientific">Methylobacterium brachiatum</name>
    <dbReference type="NCBI Taxonomy" id="269660"/>
    <lineage>
        <taxon>Bacteria</taxon>
        <taxon>Pseudomonadati</taxon>
        <taxon>Pseudomonadota</taxon>
        <taxon>Alphaproteobacteria</taxon>
        <taxon>Hyphomicrobiales</taxon>
        <taxon>Methylobacteriaceae</taxon>
        <taxon>Methylobacterium</taxon>
    </lineage>
</organism>
<evidence type="ECO:0000313" key="5">
    <source>
        <dbReference type="Proteomes" id="UP001432995"/>
    </source>
</evidence>
<accession>A0AAJ1TSD7</accession>
<keyword evidence="5" id="KW-1185">Reference proteome</keyword>
<gene>
    <name evidence="3" type="ORF">ABS770_27020</name>
    <name evidence="2" type="ORF">QO001_002893</name>
</gene>
<reference evidence="3" key="2">
    <citation type="submission" date="2024-06" db="EMBL/GenBank/DDBJ databases">
        <authorList>
            <person name="Campbell A.G."/>
        </authorList>
    </citation>
    <scope>NUCLEOTIDE SEQUENCE</scope>
    <source>
        <strain evidence="3">EM17</strain>
    </source>
</reference>
<sequence length="73" mass="7971">MAARFYFELANAEITFHDTTGVEAADLAEALLEARSVIAEMADEIAEAPAGLPWTLLVRDEAGWLVGRLPVRK</sequence>
<feature type="domain" description="DUF6894" evidence="1">
    <location>
        <begin position="4"/>
        <end position="71"/>
    </location>
</feature>
<dbReference type="Proteomes" id="UP001223420">
    <property type="component" value="Unassembled WGS sequence"/>
</dbReference>
<dbReference type="Proteomes" id="UP001432995">
    <property type="component" value="Unassembled WGS sequence"/>
</dbReference>
<dbReference type="Pfam" id="PF21834">
    <property type="entry name" value="DUF6894"/>
    <property type="match status" value="1"/>
</dbReference>
<comment type="caution">
    <text evidence="2">The sequence shown here is derived from an EMBL/GenBank/DDBJ whole genome shotgun (WGS) entry which is preliminary data.</text>
</comment>
<evidence type="ECO:0000313" key="3">
    <source>
        <dbReference type="EMBL" id="MER2291914.1"/>
    </source>
</evidence>
<evidence type="ECO:0000313" key="2">
    <source>
        <dbReference type="EMBL" id="MDQ0543964.1"/>
    </source>
</evidence>
<dbReference type="InterPro" id="IPR054189">
    <property type="entry name" value="DUF6894"/>
</dbReference>
<protein>
    <recommendedName>
        <fullName evidence="1">DUF6894 domain-containing protein</fullName>
    </recommendedName>
</protein>
<dbReference type="AlphaFoldDB" id="A0AAJ1TSD7"/>
<dbReference type="EMBL" id="JBELQD010000064">
    <property type="protein sequence ID" value="MER2291914.1"/>
    <property type="molecule type" value="Genomic_DNA"/>
</dbReference>
<reference evidence="2" key="1">
    <citation type="submission" date="2023-07" db="EMBL/GenBank/DDBJ databases">
        <title>Genomic Encyclopedia of Type Strains, Phase IV (KMG-IV): sequencing the most valuable type-strain genomes for metagenomic binning, comparative biology and taxonomic classification.</title>
        <authorList>
            <person name="Goeker M."/>
        </authorList>
    </citation>
    <scope>NUCLEOTIDE SEQUENCE</scope>
    <source>
        <strain evidence="2">DSM 19569</strain>
    </source>
</reference>
<evidence type="ECO:0000313" key="4">
    <source>
        <dbReference type="Proteomes" id="UP001223420"/>
    </source>
</evidence>